<comment type="caution">
    <text evidence="1">The sequence shown here is derived from an EMBL/GenBank/DDBJ whole genome shotgun (WGS) entry which is preliminary data.</text>
</comment>
<feature type="non-terminal residue" evidence="1">
    <location>
        <position position="51"/>
    </location>
</feature>
<name>A0ABN7WGT1_GIGMA</name>
<proteinExistence type="predicted"/>
<evidence type="ECO:0000313" key="2">
    <source>
        <dbReference type="Proteomes" id="UP000789901"/>
    </source>
</evidence>
<gene>
    <name evidence="1" type="ORF">GMARGA_LOCUS30229</name>
</gene>
<sequence>MGEVPTVPTSNTIPRANEIEEKKIIKVADEEKHTEIFEVPTSNTKGVYNDK</sequence>
<dbReference type="Proteomes" id="UP000789901">
    <property type="component" value="Unassembled WGS sequence"/>
</dbReference>
<evidence type="ECO:0000313" key="1">
    <source>
        <dbReference type="EMBL" id="CAG8830173.1"/>
    </source>
</evidence>
<accession>A0ABN7WGT1</accession>
<dbReference type="EMBL" id="CAJVQB010042177">
    <property type="protein sequence ID" value="CAG8830173.1"/>
    <property type="molecule type" value="Genomic_DNA"/>
</dbReference>
<protein>
    <submittedName>
        <fullName evidence="1">2754_t:CDS:1</fullName>
    </submittedName>
</protein>
<organism evidence="1 2">
    <name type="scientific">Gigaspora margarita</name>
    <dbReference type="NCBI Taxonomy" id="4874"/>
    <lineage>
        <taxon>Eukaryota</taxon>
        <taxon>Fungi</taxon>
        <taxon>Fungi incertae sedis</taxon>
        <taxon>Mucoromycota</taxon>
        <taxon>Glomeromycotina</taxon>
        <taxon>Glomeromycetes</taxon>
        <taxon>Diversisporales</taxon>
        <taxon>Gigasporaceae</taxon>
        <taxon>Gigaspora</taxon>
    </lineage>
</organism>
<keyword evidence="2" id="KW-1185">Reference proteome</keyword>
<reference evidence="1 2" key="1">
    <citation type="submission" date="2021-06" db="EMBL/GenBank/DDBJ databases">
        <authorList>
            <person name="Kallberg Y."/>
            <person name="Tangrot J."/>
            <person name="Rosling A."/>
        </authorList>
    </citation>
    <scope>NUCLEOTIDE SEQUENCE [LARGE SCALE GENOMIC DNA]</scope>
    <source>
        <strain evidence="1 2">120-4 pot B 10/14</strain>
    </source>
</reference>